<keyword evidence="3" id="KW-1185">Reference proteome</keyword>
<dbReference type="CDD" id="cd22933">
    <property type="entry name" value="HFD_HFI1"/>
    <property type="match status" value="1"/>
</dbReference>
<dbReference type="GO" id="GO:0000124">
    <property type="term" value="C:SAGA complex"/>
    <property type="evidence" value="ECO:0007669"/>
    <property type="project" value="TreeGrafter"/>
</dbReference>
<gene>
    <name evidence="2" type="ORF">RJ640_030552</name>
</gene>
<dbReference type="PANTHER" id="PTHR21277">
    <property type="entry name" value="TRANSCRIPTIONAL ADAPTER 1"/>
    <property type="match status" value="1"/>
</dbReference>
<dbReference type="InterPro" id="IPR024738">
    <property type="entry name" value="Hfi1/Tada1"/>
</dbReference>
<organism evidence="2 3">
    <name type="scientific">Escallonia rubra</name>
    <dbReference type="NCBI Taxonomy" id="112253"/>
    <lineage>
        <taxon>Eukaryota</taxon>
        <taxon>Viridiplantae</taxon>
        <taxon>Streptophyta</taxon>
        <taxon>Embryophyta</taxon>
        <taxon>Tracheophyta</taxon>
        <taxon>Spermatophyta</taxon>
        <taxon>Magnoliopsida</taxon>
        <taxon>eudicotyledons</taxon>
        <taxon>Gunneridae</taxon>
        <taxon>Pentapetalae</taxon>
        <taxon>asterids</taxon>
        <taxon>campanulids</taxon>
        <taxon>Escalloniales</taxon>
        <taxon>Escalloniaceae</taxon>
        <taxon>Escallonia</taxon>
    </lineage>
</organism>
<protein>
    <recommendedName>
        <fullName evidence="4">Transcriptional coactivator Hfi1/Transcriptional adapter 1</fullName>
    </recommendedName>
</protein>
<feature type="compositionally biased region" description="Basic and acidic residues" evidence="1">
    <location>
        <begin position="124"/>
        <end position="134"/>
    </location>
</feature>
<dbReference type="Pfam" id="PF12767">
    <property type="entry name" value="SAGA-Tad1"/>
    <property type="match status" value="1"/>
</dbReference>
<sequence>MPAERHSSRIDTFELKVEIERKLGQQKAEKYFSLLNQFLSLKLNKVEFHKQCIGLVGRENVRLHNELIRAILKNATAGKTPPPKQRKVETPLNVKVPNGFQRSSLQSLCREAFPKSPRKGRTHNLRDRKFKDRPSPLGPHGKTHTVACEDLGPKVLEQQSATELLSLGSRPPAEVNSVEDGEEVEQAAGSPGIYSRSPVRAPLGISIPTKETRKVLRHGSDPAFYSQTCHNSGELPDSSSLKKRLEQKLEMEGLNISMDCVNLLNSGLDVFMKRLIKPTLELAGSRSEHKHLNQGQYQVASCLNGMRPTKYIQKPNRSFAASMLDFRLAMELNPRILGEDWPVQFERVSLRASEESVGTDHASQFVPK</sequence>
<dbReference type="EMBL" id="JAVXUO010003001">
    <property type="protein sequence ID" value="KAK2967681.1"/>
    <property type="molecule type" value="Genomic_DNA"/>
</dbReference>
<dbReference type="PANTHER" id="PTHR21277:SF29">
    <property type="entry name" value="TRANSCRIPTIONAL REGULATOR OF RNA POLII, SAGA, SUBUNIT"/>
    <property type="match status" value="1"/>
</dbReference>
<dbReference type="GO" id="GO:0003713">
    <property type="term" value="F:transcription coactivator activity"/>
    <property type="evidence" value="ECO:0007669"/>
    <property type="project" value="TreeGrafter"/>
</dbReference>
<comment type="caution">
    <text evidence="2">The sequence shown here is derived from an EMBL/GenBank/DDBJ whole genome shotgun (WGS) entry which is preliminary data.</text>
</comment>
<accession>A0AA88U3V3</accession>
<feature type="region of interest" description="Disordered" evidence="1">
    <location>
        <begin position="114"/>
        <end position="143"/>
    </location>
</feature>
<proteinExistence type="predicted"/>
<evidence type="ECO:0000313" key="2">
    <source>
        <dbReference type="EMBL" id="KAK2967681.1"/>
    </source>
</evidence>
<dbReference type="AlphaFoldDB" id="A0AA88U3V3"/>
<dbReference type="GO" id="GO:0006357">
    <property type="term" value="P:regulation of transcription by RNA polymerase II"/>
    <property type="evidence" value="ECO:0007669"/>
    <property type="project" value="TreeGrafter"/>
</dbReference>
<reference evidence="2" key="1">
    <citation type="submission" date="2022-12" db="EMBL/GenBank/DDBJ databases">
        <title>Draft genome assemblies for two species of Escallonia (Escalloniales).</title>
        <authorList>
            <person name="Chanderbali A."/>
            <person name="Dervinis C."/>
            <person name="Anghel I."/>
            <person name="Soltis D."/>
            <person name="Soltis P."/>
            <person name="Zapata F."/>
        </authorList>
    </citation>
    <scope>NUCLEOTIDE SEQUENCE</scope>
    <source>
        <strain evidence="2">UCBG92.1500</strain>
        <tissue evidence="2">Leaf</tissue>
    </source>
</reference>
<dbReference type="Proteomes" id="UP001187471">
    <property type="component" value="Unassembled WGS sequence"/>
</dbReference>
<evidence type="ECO:0000256" key="1">
    <source>
        <dbReference type="SAM" id="MobiDB-lite"/>
    </source>
</evidence>
<name>A0AA88U3V3_9ASTE</name>
<evidence type="ECO:0008006" key="4">
    <source>
        <dbReference type="Google" id="ProtNLM"/>
    </source>
</evidence>
<evidence type="ECO:0000313" key="3">
    <source>
        <dbReference type="Proteomes" id="UP001187471"/>
    </source>
</evidence>